<keyword evidence="1" id="KW-0812">Transmembrane</keyword>
<evidence type="ECO:0000256" key="1">
    <source>
        <dbReference type="SAM" id="Phobius"/>
    </source>
</evidence>
<evidence type="ECO:0000313" key="2">
    <source>
        <dbReference type="EMBL" id="MBW81106.1"/>
    </source>
</evidence>
<feature type="transmembrane region" description="Helical" evidence="1">
    <location>
        <begin position="6"/>
        <end position="26"/>
    </location>
</feature>
<keyword evidence="1" id="KW-1133">Transmembrane helix</keyword>
<reference evidence="2" key="1">
    <citation type="submission" date="2018-02" db="EMBL/GenBank/DDBJ databases">
        <title>Rhizophora mucronata_Transcriptome.</title>
        <authorList>
            <person name="Meera S.P."/>
            <person name="Sreeshan A."/>
            <person name="Augustine A."/>
        </authorList>
    </citation>
    <scope>NUCLEOTIDE SEQUENCE</scope>
    <source>
        <tissue evidence="2">Leaf</tissue>
    </source>
</reference>
<sequence>MVVSVHGQWCHLIIGLLYEILFLEILENEKKKGKILSYVCSFQLFMW</sequence>
<dbReference type="AlphaFoldDB" id="A0A2P2IIQ1"/>
<dbReference type="EMBL" id="GGEC01000623">
    <property type="protein sequence ID" value="MBW81106.1"/>
    <property type="molecule type" value="Transcribed_RNA"/>
</dbReference>
<keyword evidence="1" id="KW-0472">Membrane</keyword>
<name>A0A2P2IIQ1_RHIMU</name>
<organism evidence="2">
    <name type="scientific">Rhizophora mucronata</name>
    <name type="common">Asiatic mangrove</name>
    <dbReference type="NCBI Taxonomy" id="61149"/>
    <lineage>
        <taxon>Eukaryota</taxon>
        <taxon>Viridiplantae</taxon>
        <taxon>Streptophyta</taxon>
        <taxon>Embryophyta</taxon>
        <taxon>Tracheophyta</taxon>
        <taxon>Spermatophyta</taxon>
        <taxon>Magnoliopsida</taxon>
        <taxon>eudicotyledons</taxon>
        <taxon>Gunneridae</taxon>
        <taxon>Pentapetalae</taxon>
        <taxon>rosids</taxon>
        <taxon>fabids</taxon>
        <taxon>Malpighiales</taxon>
        <taxon>Rhizophoraceae</taxon>
        <taxon>Rhizophora</taxon>
    </lineage>
</organism>
<proteinExistence type="predicted"/>
<accession>A0A2P2IIQ1</accession>
<protein>
    <submittedName>
        <fullName evidence="2">Uncharacterized protein</fullName>
    </submittedName>
</protein>